<keyword evidence="13" id="KW-1185">Reference proteome</keyword>
<dbReference type="EMBL" id="JACRSV010000001">
    <property type="protein sequence ID" value="MBC8558517.1"/>
    <property type="molecule type" value="Genomic_DNA"/>
</dbReference>
<evidence type="ECO:0000256" key="1">
    <source>
        <dbReference type="ARBA" id="ARBA00018672"/>
    </source>
</evidence>
<name>A0A926E1J5_9FIRM</name>
<dbReference type="SUPFAM" id="SSF52172">
    <property type="entry name" value="CheY-like"/>
    <property type="match status" value="1"/>
</dbReference>
<evidence type="ECO:0000256" key="4">
    <source>
        <dbReference type="ARBA" id="ARBA00023015"/>
    </source>
</evidence>
<dbReference type="SMART" id="SM00448">
    <property type="entry name" value="REC"/>
    <property type="match status" value="1"/>
</dbReference>
<dbReference type="PROSITE" id="PS50110">
    <property type="entry name" value="RESPONSE_REGULATORY"/>
    <property type="match status" value="1"/>
</dbReference>
<evidence type="ECO:0000256" key="7">
    <source>
        <dbReference type="ARBA" id="ARBA00024867"/>
    </source>
</evidence>
<dbReference type="PANTHER" id="PTHR48111:SF54">
    <property type="entry name" value="STAGE 0 SPORULATION PROTEIN A HOMOLOG"/>
    <property type="match status" value="1"/>
</dbReference>
<gene>
    <name evidence="12" type="ORF">H8710_00405</name>
</gene>
<feature type="modified residue" description="4-aspartylphosphate" evidence="8">
    <location>
        <position position="54"/>
    </location>
</feature>
<evidence type="ECO:0000259" key="11">
    <source>
        <dbReference type="PROSITE" id="PS51755"/>
    </source>
</evidence>
<evidence type="ECO:0000256" key="9">
    <source>
        <dbReference type="PROSITE-ProRule" id="PRU01091"/>
    </source>
</evidence>
<dbReference type="Pfam" id="PF00486">
    <property type="entry name" value="Trans_reg_C"/>
    <property type="match status" value="1"/>
</dbReference>
<dbReference type="Proteomes" id="UP000610760">
    <property type="component" value="Unassembled WGS sequence"/>
</dbReference>
<feature type="domain" description="Response regulatory" evidence="10">
    <location>
        <begin position="3"/>
        <end position="119"/>
    </location>
</feature>
<dbReference type="InterPro" id="IPR036388">
    <property type="entry name" value="WH-like_DNA-bd_sf"/>
</dbReference>
<dbReference type="GO" id="GO:0005829">
    <property type="term" value="C:cytosol"/>
    <property type="evidence" value="ECO:0007669"/>
    <property type="project" value="TreeGrafter"/>
</dbReference>
<keyword evidence="2 8" id="KW-0597">Phosphoprotein</keyword>
<feature type="domain" description="OmpR/PhoB-type" evidence="11">
    <location>
        <begin position="132"/>
        <end position="231"/>
    </location>
</feature>
<dbReference type="AlphaFoldDB" id="A0A926E1J5"/>
<dbReference type="GO" id="GO:0000976">
    <property type="term" value="F:transcription cis-regulatory region binding"/>
    <property type="evidence" value="ECO:0007669"/>
    <property type="project" value="TreeGrafter"/>
</dbReference>
<protein>
    <recommendedName>
        <fullName evidence="1">Stage 0 sporulation protein A homolog</fullName>
    </recommendedName>
</protein>
<evidence type="ECO:0000256" key="8">
    <source>
        <dbReference type="PROSITE-ProRule" id="PRU00169"/>
    </source>
</evidence>
<accession>A0A926E1J5</accession>
<dbReference type="Gene3D" id="1.10.10.10">
    <property type="entry name" value="Winged helix-like DNA-binding domain superfamily/Winged helix DNA-binding domain"/>
    <property type="match status" value="1"/>
</dbReference>
<dbReference type="SMART" id="SM00862">
    <property type="entry name" value="Trans_reg_C"/>
    <property type="match status" value="1"/>
</dbReference>
<comment type="function">
    <text evidence="7">May play the central regulatory role in sporulation. It may be an element of the effector pathway responsible for the activation of sporulation genes in response to nutritional stress. Spo0A may act in concert with spo0H (a sigma factor) to control the expression of some genes that are critical to the sporulation process.</text>
</comment>
<evidence type="ECO:0000256" key="6">
    <source>
        <dbReference type="ARBA" id="ARBA00023163"/>
    </source>
</evidence>
<dbReference type="GO" id="GO:0000156">
    <property type="term" value="F:phosphorelay response regulator activity"/>
    <property type="evidence" value="ECO:0007669"/>
    <property type="project" value="TreeGrafter"/>
</dbReference>
<dbReference type="PANTHER" id="PTHR48111">
    <property type="entry name" value="REGULATOR OF RPOS"/>
    <property type="match status" value="1"/>
</dbReference>
<dbReference type="CDD" id="cd00383">
    <property type="entry name" value="trans_reg_C"/>
    <property type="match status" value="1"/>
</dbReference>
<dbReference type="Pfam" id="PF00072">
    <property type="entry name" value="Response_reg"/>
    <property type="match status" value="1"/>
</dbReference>
<organism evidence="12 13">
    <name type="scientific">Fumia xinanensis</name>
    <dbReference type="NCBI Taxonomy" id="2763659"/>
    <lineage>
        <taxon>Bacteria</taxon>
        <taxon>Bacillati</taxon>
        <taxon>Bacillota</taxon>
        <taxon>Clostridia</taxon>
        <taxon>Eubacteriales</taxon>
        <taxon>Oscillospiraceae</taxon>
        <taxon>Fumia</taxon>
    </lineage>
</organism>
<dbReference type="GO" id="GO:0032993">
    <property type="term" value="C:protein-DNA complex"/>
    <property type="evidence" value="ECO:0007669"/>
    <property type="project" value="TreeGrafter"/>
</dbReference>
<dbReference type="InterPro" id="IPR039420">
    <property type="entry name" value="WalR-like"/>
</dbReference>
<dbReference type="CDD" id="cd17574">
    <property type="entry name" value="REC_OmpR"/>
    <property type="match status" value="1"/>
</dbReference>
<keyword evidence="5 9" id="KW-0238">DNA-binding</keyword>
<dbReference type="Gene3D" id="3.40.50.2300">
    <property type="match status" value="1"/>
</dbReference>
<dbReference type="FunFam" id="1.10.10.10:FF:000018">
    <property type="entry name" value="DNA-binding response regulator ResD"/>
    <property type="match status" value="1"/>
</dbReference>
<dbReference type="InterPro" id="IPR016032">
    <property type="entry name" value="Sig_transdc_resp-reg_C-effctor"/>
</dbReference>
<dbReference type="InterPro" id="IPR001867">
    <property type="entry name" value="OmpR/PhoB-type_DNA-bd"/>
</dbReference>
<sequence>MKRILVCEDEDVIRDFVVINLQRAGYTVVDVNCGEDALRVYDEQNGDFDIALLDITMPGIDGFTVCKKLREKSGTLGIIFLSAKTQEMDKVGGLMLGADDYVTKPFSPSEVVARVDAVYRRVCMASGGVKETSVVSSGPFVLNQKSRTLTKNGKPVDVTQVEYQIMELLLKNKGVALDRNKILTEIWGENYYSDVKIVDVNIRRLRIKIEDEPSEPVYIQTVWGYGYKWGDPDAK</sequence>
<dbReference type="InterPro" id="IPR001789">
    <property type="entry name" value="Sig_transdc_resp-reg_receiver"/>
</dbReference>
<evidence type="ECO:0000313" key="13">
    <source>
        <dbReference type="Proteomes" id="UP000610760"/>
    </source>
</evidence>
<proteinExistence type="predicted"/>
<evidence type="ECO:0000259" key="10">
    <source>
        <dbReference type="PROSITE" id="PS50110"/>
    </source>
</evidence>
<dbReference type="GO" id="GO:0006355">
    <property type="term" value="P:regulation of DNA-templated transcription"/>
    <property type="evidence" value="ECO:0007669"/>
    <property type="project" value="InterPro"/>
</dbReference>
<keyword evidence="6" id="KW-0804">Transcription</keyword>
<keyword evidence="4" id="KW-0805">Transcription regulation</keyword>
<evidence type="ECO:0000256" key="5">
    <source>
        <dbReference type="ARBA" id="ARBA00023125"/>
    </source>
</evidence>
<feature type="DNA-binding region" description="OmpR/PhoB-type" evidence="9">
    <location>
        <begin position="132"/>
        <end position="231"/>
    </location>
</feature>
<evidence type="ECO:0000256" key="3">
    <source>
        <dbReference type="ARBA" id="ARBA00023012"/>
    </source>
</evidence>
<dbReference type="SUPFAM" id="SSF46894">
    <property type="entry name" value="C-terminal effector domain of the bipartite response regulators"/>
    <property type="match status" value="1"/>
</dbReference>
<reference evidence="12" key="1">
    <citation type="submission" date="2020-08" db="EMBL/GenBank/DDBJ databases">
        <title>Genome public.</title>
        <authorList>
            <person name="Liu C."/>
            <person name="Sun Q."/>
        </authorList>
    </citation>
    <scope>NUCLEOTIDE SEQUENCE</scope>
    <source>
        <strain evidence="12">NSJ-33</strain>
    </source>
</reference>
<dbReference type="PROSITE" id="PS51755">
    <property type="entry name" value="OMPR_PHOB"/>
    <property type="match status" value="1"/>
</dbReference>
<dbReference type="Gene3D" id="6.10.250.690">
    <property type="match status" value="1"/>
</dbReference>
<dbReference type="RefSeq" id="WP_249293408.1">
    <property type="nucleotide sequence ID" value="NZ_JACRSV010000001.1"/>
</dbReference>
<keyword evidence="3" id="KW-0902">Two-component regulatory system</keyword>
<comment type="caution">
    <text evidence="12">The sequence shown here is derived from an EMBL/GenBank/DDBJ whole genome shotgun (WGS) entry which is preliminary data.</text>
</comment>
<evidence type="ECO:0000313" key="12">
    <source>
        <dbReference type="EMBL" id="MBC8558517.1"/>
    </source>
</evidence>
<dbReference type="InterPro" id="IPR011006">
    <property type="entry name" value="CheY-like_superfamily"/>
</dbReference>
<evidence type="ECO:0000256" key="2">
    <source>
        <dbReference type="ARBA" id="ARBA00022553"/>
    </source>
</evidence>